<reference evidence="4" key="1">
    <citation type="submission" date="2017-03" db="EMBL/GenBank/DDBJ databases">
        <authorList>
            <person name="Sharma R."/>
            <person name="Thines M."/>
        </authorList>
    </citation>
    <scope>NUCLEOTIDE SEQUENCE [LARGE SCALE GENOMIC DNA]</scope>
</reference>
<keyword evidence="2" id="KW-0812">Transmembrane</keyword>
<feature type="region of interest" description="Disordered" evidence="1">
    <location>
        <begin position="1"/>
        <end position="34"/>
    </location>
</feature>
<keyword evidence="2" id="KW-1133">Transmembrane helix</keyword>
<feature type="compositionally biased region" description="Polar residues" evidence="1">
    <location>
        <begin position="13"/>
        <end position="27"/>
    </location>
</feature>
<evidence type="ECO:0000256" key="1">
    <source>
        <dbReference type="SAM" id="MobiDB-lite"/>
    </source>
</evidence>
<protein>
    <submittedName>
        <fullName evidence="3">Uncharacterized protein</fullName>
    </submittedName>
</protein>
<dbReference type="PANTHER" id="PTHR37402">
    <property type="entry name" value="GRAM DOMAIN-CONTAINING PROTEIN 4"/>
    <property type="match status" value="1"/>
</dbReference>
<proteinExistence type="predicted"/>
<keyword evidence="2" id="KW-0472">Membrane</keyword>
<dbReference type="EMBL" id="FWEW01000486">
    <property type="protein sequence ID" value="SLM35012.1"/>
    <property type="molecule type" value="Genomic_DNA"/>
</dbReference>
<feature type="transmembrane region" description="Helical" evidence="2">
    <location>
        <begin position="338"/>
        <end position="364"/>
    </location>
</feature>
<keyword evidence="4" id="KW-1185">Reference proteome</keyword>
<dbReference type="InterPro" id="IPR037847">
    <property type="entry name" value="GRAMDC4"/>
</dbReference>
<feature type="transmembrane region" description="Helical" evidence="2">
    <location>
        <begin position="448"/>
        <end position="481"/>
    </location>
</feature>
<evidence type="ECO:0000313" key="3">
    <source>
        <dbReference type="EMBL" id="SLM35012.1"/>
    </source>
</evidence>
<evidence type="ECO:0000313" key="4">
    <source>
        <dbReference type="Proteomes" id="UP000192927"/>
    </source>
</evidence>
<accession>A0A1W5CW61</accession>
<organism evidence="3 4">
    <name type="scientific">Lasallia pustulata</name>
    <dbReference type="NCBI Taxonomy" id="136370"/>
    <lineage>
        <taxon>Eukaryota</taxon>
        <taxon>Fungi</taxon>
        <taxon>Dikarya</taxon>
        <taxon>Ascomycota</taxon>
        <taxon>Pezizomycotina</taxon>
        <taxon>Lecanoromycetes</taxon>
        <taxon>OSLEUM clade</taxon>
        <taxon>Umbilicariomycetidae</taxon>
        <taxon>Umbilicariales</taxon>
        <taxon>Umbilicariaceae</taxon>
        <taxon>Lasallia</taxon>
    </lineage>
</organism>
<dbReference type="GO" id="GO:0006915">
    <property type="term" value="P:apoptotic process"/>
    <property type="evidence" value="ECO:0007669"/>
    <property type="project" value="InterPro"/>
</dbReference>
<feature type="region of interest" description="Disordered" evidence="1">
    <location>
        <begin position="692"/>
        <end position="716"/>
    </location>
</feature>
<feature type="compositionally biased region" description="Polar residues" evidence="1">
    <location>
        <begin position="707"/>
        <end position="716"/>
    </location>
</feature>
<sequence length="716" mass="81532">MDHDAFAAPERTSLVTNLSPSDTPRTSYSEDHVAGKPGIVQEHADSDDESIARMRGPTKREKLRSLTRKTKAKTKNLLHIHGEASTDGELDGNANGALDNIEADPVFNPGKLVKAKPFTVRGAAEKTTGKMHSIASTVAHPTRNTRSKAIRTAADQLAKAERPFLSQNADHELLEAHEELLRAQEPSSIGHGVREEERIGLEEERIRWEGDSRQRIEEIEKQRESLAVAYTTTRHVHRVRVVPKEHIKLPDKEAYVERDGDGNVVRYLWLQWLGDMLLWYTQDFTAKYIDDFDELPFDVDSIRHHVERLVVASKPWQAWVMDVRSVYRWENPKKTGKWLLIYLVLWHTNHIVGFVYGYVIYIVLKNRYFPRSAEQLRESIERSLEGEGTPFQIGELIDKHGRAHWLEPLIEGLGPFVQLQLSDMANMLEVFNNFHAWKSPRATANSLAFFAACFIITLCANTTFCINVIWVVAGLGFFVSWPISSLYPKYRYLVSPFKWMFWDVPTDAEWSFQYLRRQAQVSREQMIMRKVEQAYAAESVHPTSAFYTGHLSVPVAGLEHGADGSEGEEEEEEDDWYSVSSSASILEESDILAFRAQYDGIVGRLVVYSSGVRFVRSLMKKEIWRHKFSELAEMRKLEGGTMSKLKLEPSEQLEFELMDGRILRLEAMKNRDEAFNTVIGFSGIQWQSLQAGPGRGGMGSKSGKKSTWNVSLPGSK</sequence>
<evidence type="ECO:0000256" key="2">
    <source>
        <dbReference type="SAM" id="Phobius"/>
    </source>
</evidence>
<dbReference type="PANTHER" id="PTHR37402:SF1">
    <property type="entry name" value="GRAM DOMAIN-CONTAINING PROTEIN 4"/>
    <property type="match status" value="1"/>
</dbReference>
<dbReference type="Proteomes" id="UP000192927">
    <property type="component" value="Unassembled WGS sequence"/>
</dbReference>
<name>A0A1W5CW61_9LECA</name>
<dbReference type="AlphaFoldDB" id="A0A1W5CW61"/>